<dbReference type="EMBL" id="CAADJG010000002">
    <property type="protein sequence ID" value="VFS78725.1"/>
    <property type="molecule type" value="Genomic_DNA"/>
</dbReference>
<keyword evidence="3" id="KW-0812">Transmembrane</keyword>
<dbReference type="PANTHER" id="PTHR43337:SF1">
    <property type="entry name" value="XANTHINE_URACIL PERMEASE C887.17-RELATED"/>
    <property type="match status" value="1"/>
</dbReference>
<evidence type="ECO:0000256" key="1">
    <source>
        <dbReference type="ARBA" id="ARBA00004127"/>
    </source>
</evidence>
<evidence type="ECO:0000313" key="4">
    <source>
        <dbReference type="EMBL" id="VFS78725.1"/>
    </source>
</evidence>
<reference evidence="4 5" key="1">
    <citation type="submission" date="2019-03" db="EMBL/GenBank/DDBJ databases">
        <authorList>
            <consortium name="Pathogen Informatics"/>
        </authorList>
    </citation>
    <scope>NUCLEOTIDE SEQUENCE [LARGE SCALE GENOMIC DNA]</scope>
    <source>
        <strain evidence="4 5">NCTC13038</strain>
    </source>
</reference>
<feature type="transmembrane region" description="Helical" evidence="3">
    <location>
        <begin position="33"/>
        <end position="55"/>
    </location>
</feature>
<dbReference type="GO" id="GO:0012505">
    <property type="term" value="C:endomembrane system"/>
    <property type="evidence" value="ECO:0007669"/>
    <property type="project" value="UniProtKB-SubCell"/>
</dbReference>
<organism evidence="4 5">
    <name type="scientific">Raoultella terrigena</name>
    <name type="common">Klebsiella terrigena</name>
    <dbReference type="NCBI Taxonomy" id="577"/>
    <lineage>
        <taxon>Bacteria</taxon>
        <taxon>Pseudomonadati</taxon>
        <taxon>Pseudomonadota</taxon>
        <taxon>Gammaproteobacteria</taxon>
        <taxon>Enterobacterales</taxon>
        <taxon>Enterobacteriaceae</taxon>
        <taxon>Klebsiella/Raoultella group</taxon>
        <taxon>Raoultella</taxon>
    </lineage>
</organism>
<feature type="transmembrane region" description="Helical" evidence="3">
    <location>
        <begin position="87"/>
        <end position="104"/>
    </location>
</feature>
<comment type="subcellular location">
    <subcellularLocation>
        <location evidence="1">Endomembrane system</location>
        <topology evidence="1">Multi-pass membrane protein</topology>
    </subcellularLocation>
</comment>
<accession>A0A485BXR9</accession>
<evidence type="ECO:0000256" key="3">
    <source>
        <dbReference type="SAM" id="Phobius"/>
    </source>
</evidence>
<dbReference type="Proteomes" id="UP000332594">
    <property type="component" value="Unassembled WGS sequence"/>
</dbReference>
<keyword evidence="3" id="KW-1133">Transmembrane helix</keyword>
<gene>
    <name evidence="4" type="primary">purP_1</name>
    <name evidence="4" type="ORF">NCTC13038_03945</name>
</gene>
<keyword evidence="3" id="KW-0472">Membrane</keyword>
<dbReference type="PANTHER" id="PTHR43337">
    <property type="entry name" value="XANTHINE/URACIL PERMEASE C887.17-RELATED"/>
    <property type="match status" value="1"/>
</dbReference>
<protein>
    <submittedName>
        <fullName evidence="4">Probable adenine permease PurP</fullName>
    </submittedName>
</protein>
<evidence type="ECO:0000313" key="5">
    <source>
        <dbReference type="Proteomes" id="UP000332594"/>
    </source>
</evidence>
<dbReference type="GO" id="GO:0005345">
    <property type="term" value="F:purine nucleobase transmembrane transporter activity"/>
    <property type="evidence" value="ECO:0007669"/>
    <property type="project" value="TreeGrafter"/>
</dbReference>
<sequence length="127" mass="13311">MADNTLPASTRSRWLERRFALYSRGSTLRTECLAGVTGFLAAAYLLVVIPGLLAVGGMDKGAVTTGTILVFVAGTAADGVYANLPFIVGPGIGGSVLVGVTLAGERRHRLANRPRHRLLVRDSVSSC</sequence>
<dbReference type="AlphaFoldDB" id="A0A485BXR9"/>
<dbReference type="InterPro" id="IPR045018">
    <property type="entry name" value="Azg-like"/>
</dbReference>
<evidence type="ECO:0000256" key="2">
    <source>
        <dbReference type="ARBA" id="ARBA00022448"/>
    </source>
</evidence>
<dbReference type="GO" id="GO:0005886">
    <property type="term" value="C:plasma membrane"/>
    <property type="evidence" value="ECO:0007669"/>
    <property type="project" value="TreeGrafter"/>
</dbReference>
<name>A0A485BXR9_RAOTE</name>
<keyword evidence="2" id="KW-0813">Transport</keyword>
<proteinExistence type="predicted"/>